<comment type="similarity">
    <text evidence="1">Belongs to the 'phage' integrase family.</text>
</comment>
<dbReference type="CDD" id="cd01189">
    <property type="entry name" value="INT_ICEBs1_C_like"/>
    <property type="match status" value="1"/>
</dbReference>
<dbReference type="GO" id="GO:0015074">
    <property type="term" value="P:DNA integration"/>
    <property type="evidence" value="ECO:0007669"/>
    <property type="project" value="UniProtKB-KW"/>
</dbReference>
<dbReference type="GO" id="GO:0006310">
    <property type="term" value="P:DNA recombination"/>
    <property type="evidence" value="ECO:0007669"/>
    <property type="project" value="UniProtKB-KW"/>
</dbReference>
<dbReference type="Proteomes" id="UP000070483">
    <property type="component" value="Unassembled WGS sequence"/>
</dbReference>
<dbReference type="Pfam" id="PF14657">
    <property type="entry name" value="Arm-DNA-bind_4"/>
    <property type="match status" value="1"/>
</dbReference>
<dbReference type="GO" id="GO:0003677">
    <property type="term" value="F:DNA binding"/>
    <property type="evidence" value="ECO:0007669"/>
    <property type="project" value="UniProtKB-UniRule"/>
</dbReference>
<dbReference type="InterPro" id="IPR002104">
    <property type="entry name" value="Integrase_catalytic"/>
</dbReference>
<dbReference type="RefSeq" id="WP_060918000.1">
    <property type="nucleotide sequence ID" value="NZ_KQ960077.1"/>
</dbReference>
<feature type="domain" description="Tyr recombinase" evidence="6">
    <location>
        <begin position="167"/>
        <end position="369"/>
    </location>
</feature>
<comment type="caution">
    <text evidence="8">The sequence shown here is derived from an EMBL/GenBank/DDBJ whole genome shotgun (WGS) entry which is preliminary data.</text>
</comment>
<dbReference type="AlphaFoldDB" id="A0A134AA99"/>
<proteinExistence type="inferred from homology"/>
<accession>A0A134AA99</accession>
<dbReference type="InterPro" id="IPR013762">
    <property type="entry name" value="Integrase-like_cat_sf"/>
</dbReference>
<feature type="domain" description="Core-binding (CB)" evidence="7">
    <location>
        <begin position="56"/>
        <end position="144"/>
    </location>
</feature>
<dbReference type="EMBL" id="LSDD01000095">
    <property type="protein sequence ID" value="KXB64649.1"/>
    <property type="molecule type" value="Genomic_DNA"/>
</dbReference>
<dbReference type="SUPFAM" id="SSF56349">
    <property type="entry name" value="DNA breaking-rejoining enzymes"/>
    <property type="match status" value="1"/>
</dbReference>
<dbReference type="InterPro" id="IPR028259">
    <property type="entry name" value="AP2-like_int_N"/>
</dbReference>
<dbReference type="Gene3D" id="1.10.150.130">
    <property type="match status" value="1"/>
</dbReference>
<dbReference type="Pfam" id="PF14659">
    <property type="entry name" value="Phage_int_SAM_3"/>
    <property type="match status" value="1"/>
</dbReference>
<sequence>MPVYYNADKKTWYAMFYAKDYKGVNKKYKKTGFKKKKEAQEYEYEFKKKIAKSVNMSFQSLYELYFEDYSKRHKPTAINTVENFFRLHILPFFGDVEISKINPYMIREWQNEMLEKESENGKPFSENSKSNIYAALKSLFNWAAKYQGLNENPCKNIGSFGSKKNRSEMKIWSVGDFEKFIDFLESKNKEKNGKYSDAIVIFKVLFWTGLRIGEVLALTFDDINLEEKFIDVNKTISRINKKEYVTTPKTLGSIRKVLLPEILISDLKSYFSKFELELQLNKSKTLKSKSQKVFNLKNSQLRYILEKYSIQAGVEKIRLHDFRHSHASYLLFIQADITAISKRLGHDNLQTTINTYSHLYKDANKQLMKKLNNNS</sequence>
<evidence type="ECO:0000313" key="8">
    <source>
        <dbReference type="EMBL" id="KXB64649.1"/>
    </source>
</evidence>
<evidence type="ECO:0000256" key="2">
    <source>
        <dbReference type="ARBA" id="ARBA00022908"/>
    </source>
</evidence>
<evidence type="ECO:0000313" key="9">
    <source>
        <dbReference type="Proteomes" id="UP000070483"/>
    </source>
</evidence>
<dbReference type="PATRIC" id="fig|157687.3.peg.1283"/>
<dbReference type="PANTHER" id="PTHR30349">
    <property type="entry name" value="PHAGE INTEGRASE-RELATED"/>
    <property type="match status" value="1"/>
</dbReference>
<dbReference type="InterPro" id="IPR050090">
    <property type="entry name" value="Tyrosine_recombinase_XerCD"/>
</dbReference>
<dbReference type="PROSITE" id="PS51898">
    <property type="entry name" value="TYR_RECOMBINASE"/>
    <property type="match status" value="1"/>
</dbReference>
<keyword evidence="2" id="KW-0229">DNA integration</keyword>
<gene>
    <name evidence="8" type="ORF">HMPREF3180_01288</name>
</gene>
<name>A0A134AA99_9FUSO</name>
<evidence type="ECO:0000256" key="1">
    <source>
        <dbReference type="ARBA" id="ARBA00008857"/>
    </source>
</evidence>
<keyword evidence="3 5" id="KW-0238">DNA-binding</keyword>
<evidence type="ECO:0000259" key="7">
    <source>
        <dbReference type="PROSITE" id="PS51900"/>
    </source>
</evidence>
<protein>
    <submittedName>
        <fullName evidence="8">Site-specific recombinase, phage integrase family</fullName>
    </submittedName>
</protein>
<keyword evidence="4" id="KW-0233">DNA recombination</keyword>
<dbReference type="STRING" id="157687.HMPREF3180_01288"/>
<dbReference type="PROSITE" id="PS51900">
    <property type="entry name" value="CB"/>
    <property type="match status" value="1"/>
</dbReference>
<dbReference type="InterPro" id="IPR004107">
    <property type="entry name" value="Integrase_SAM-like_N"/>
</dbReference>
<reference evidence="9" key="1">
    <citation type="submission" date="2016-01" db="EMBL/GenBank/DDBJ databases">
        <authorList>
            <person name="Mitreva M."/>
            <person name="Pepin K.H."/>
            <person name="Mihindukulasuriya K.A."/>
            <person name="Fulton R."/>
            <person name="Fronick C."/>
            <person name="O'Laughlin M."/>
            <person name="Miner T."/>
            <person name="Herter B."/>
            <person name="Rosa B.A."/>
            <person name="Cordes M."/>
            <person name="Tomlinson C."/>
            <person name="Wollam A."/>
            <person name="Palsikar V.B."/>
            <person name="Mardis E.R."/>
            <person name="Wilson R.K."/>
        </authorList>
    </citation>
    <scope>NUCLEOTIDE SEQUENCE [LARGE SCALE GENOMIC DNA]</scope>
    <source>
        <strain evidence="9">KA00185</strain>
    </source>
</reference>
<organism evidence="8 9">
    <name type="scientific">Leptotrichia wadei</name>
    <dbReference type="NCBI Taxonomy" id="157687"/>
    <lineage>
        <taxon>Bacteria</taxon>
        <taxon>Fusobacteriati</taxon>
        <taxon>Fusobacteriota</taxon>
        <taxon>Fusobacteriia</taxon>
        <taxon>Fusobacteriales</taxon>
        <taxon>Leptotrichiaceae</taxon>
        <taxon>Leptotrichia</taxon>
    </lineage>
</organism>
<dbReference type="Gene3D" id="1.10.443.10">
    <property type="entry name" value="Intergrase catalytic core"/>
    <property type="match status" value="1"/>
</dbReference>
<evidence type="ECO:0000256" key="5">
    <source>
        <dbReference type="PROSITE-ProRule" id="PRU01248"/>
    </source>
</evidence>
<dbReference type="InterPro" id="IPR044068">
    <property type="entry name" value="CB"/>
</dbReference>
<evidence type="ECO:0000256" key="3">
    <source>
        <dbReference type="ARBA" id="ARBA00023125"/>
    </source>
</evidence>
<dbReference type="InterPro" id="IPR011010">
    <property type="entry name" value="DNA_brk_join_enz"/>
</dbReference>
<dbReference type="PANTHER" id="PTHR30349:SF64">
    <property type="entry name" value="PROPHAGE INTEGRASE INTD-RELATED"/>
    <property type="match status" value="1"/>
</dbReference>
<keyword evidence="9" id="KW-1185">Reference proteome</keyword>
<dbReference type="Pfam" id="PF00589">
    <property type="entry name" value="Phage_integrase"/>
    <property type="match status" value="1"/>
</dbReference>
<evidence type="ECO:0000259" key="6">
    <source>
        <dbReference type="PROSITE" id="PS51898"/>
    </source>
</evidence>
<evidence type="ECO:0000256" key="4">
    <source>
        <dbReference type="ARBA" id="ARBA00023172"/>
    </source>
</evidence>
<dbReference type="InterPro" id="IPR010998">
    <property type="entry name" value="Integrase_recombinase_N"/>
</dbReference>
<dbReference type="OrthoDB" id="9785687at2"/>